<dbReference type="InterPro" id="IPR041664">
    <property type="entry name" value="AAA_16"/>
</dbReference>
<dbReference type="PROSITE" id="PS50005">
    <property type="entry name" value="TPR"/>
    <property type="match status" value="1"/>
</dbReference>
<keyword evidence="5" id="KW-0677">Repeat</keyword>
<dbReference type="PANTHER" id="PTHR45783">
    <property type="entry name" value="KINESIN LIGHT CHAIN"/>
    <property type="match status" value="1"/>
</dbReference>
<evidence type="ECO:0000259" key="11">
    <source>
        <dbReference type="Pfam" id="PF13191"/>
    </source>
</evidence>
<dbReference type="GO" id="GO:0005871">
    <property type="term" value="C:kinesin complex"/>
    <property type="evidence" value="ECO:0007669"/>
    <property type="project" value="InterPro"/>
</dbReference>
<dbReference type="SUPFAM" id="SSF52540">
    <property type="entry name" value="P-loop containing nucleoside triphosphate hydrolases"/>
    <property type="match status" value="1"/>
</dbReference>
<evidence type="ECO:0000256" key="4">
    <source>
        <dbReference type="ARBA" id="ARBA00022701"/>
    </source>
</evidence>
<proteinExistence type="inferred from homology"/>
<evidence type="ECO:0000256" key="1">
    <source>
        <dbReference type="ARBA" id="ARBA00004245"/>
    </source>
</evidence>
<sequence length="571" mass="63192">MTEFWQPEQHVQAQQNAEAIYNNQATYHTYAPATPIPQVPAILLAGRTQTFVGREQDLAWLLQQLHDAAQTVGRTIGICGPGGMGKTALVTEALAHLVTQPDFASWYPDGIFYHSFYTTPSLEGMAEHLARLFGEEPAADPLAAARRVLSRKHVLLVFDGVEVLSEVRPLRDLAGRGTVLLLSRRKADAPDHAHRREVGLLSLEQGCALLRAVAGSRAADQESVTRLVQTIGGYPLALQLIGSYLDTSGEEVSEFLSSFEQERQQVLAHPHLHQGEHQYQSVHLVLQRSYAALAPQEQQALAAIGLLALAPFPLVLLQPILERPEQEVRQSLGRLVNLSLLRRPQTAYEVSHPLVHTFAVQLLAPAFTTIPAATLQQWRTRWLETLVSQFTASDRYDASFLTLWLPHVLPLLTLQELTAAQQLSAATVLNMVGARTRAQGQYAQGEPLYQRALHICEQCLGPDHPKVAYPLNGLAILYQGQGKSAQAESLYQRALHIREQHLGPDHPLVVSSLNGLATLYQGQGKYAQAEPLYQRALHIGEQHLGPEHRLTQRVRDNYAILQQVMGSKEIS</sequence>
<evidence type="ECO:0000313" key="13">
    <source>
        <dbReference type="Proteomes" id="UP000287171"/>
    </source>
</evidence>
<protein>
    <recommendedName>
        <fullName evidence="11">Orc1-like AAA ATPase domain-containing protein</fullName>
    </recommendedName>
</protein>
<dbReference type="Gene3D" id="1.25.40.10">
    <property type="entry name" value="Tetratricopeptide repeat domain"/>
    <property type="match status" value="1"/>
</dbReference>
<organism evidence="12 13">
    <name type="scientific">Dictyobacter alpinus</name>
    <dbReference type="NCBI Taxonomy" id="2014873"/>
    <lineage>
        <taxon>Bacteria</taxon>
        <taxon>Bacillati</taxon>
        <taxon>Chloroflexota</taxon>
        <taxon>Ktedonobacteria</taxon>
        <taxon>Ktedonobacterales</taxon>
        <taxon>Dictyobacteraceae</taxon>
        <taxon>Dictyobacter</taxon>
    </lineage>
</organism>
<dbReference type="GO" id="GO:0005737">
    <property type="term" value="C:cytoplasm"/>
    <property type="evidence" value="ECO:0007669"/>
    <property type="project" value="TreeGrafter"/>
</dbReference>
<dbReference type="PRINTS" id="PR00364">
    <property type="entry name" value="DISEASERSIST"/>
</dbReference>
<evidence type="ECO:0000256" key="5">
    <source>
        <dbReference type="ARBA" id="ARBA00022737"/>
    </source>
</evidence>
<dbReference type="EMBL" id="BIFT01000002">
    <property type="protein sequence ID" value="GCE29209.1"/>
    <property type="molecule type" value="Genomic_DNA"/>
</dbReference>
<dbReference type="SUPFAM" id="SSF48452">
    <property type="entry name" value="TPR-like"/>
    <property type="match status" value="1"/>
</dbReference>
<dbReference type="InterPro" id="IPR027417">
    <property type="entry name" value="P-loop_NTPase"/>
</dbReference>
<comment type="similarity">
    <text evidence="2">Belongs to the kinesin light chain family.</text>
</comment>
<keyword evidence="8" id="KW-0505">Motor protein</keyword>
<keyword evidence="13" id="KW-1185">Reference proteome</keyword>
<evidence type="ECO:0000256" key="10">
    <source>
        <dbReference type="PROSITE-ProRule" id="PRU00339"/>
    </source>
</evidence>
<gene>
    <name evidence="12" type="ORF">KDA_46930</name>
</gene>
<reference evidence="13" key="1">
    <citation type="submission" date="2018-12" db="EMBL/GenBank/DDBJ databases">
        <title>Tengunoibacter tsumagoiensis gen. nov., sp. nov., Dictyobacter kobayashii sp. nov., D. alpinus sp. nov., and D. joshuensis sp. nov. and description of Dictyobacteraceae fam. nov. within the order Ktedonobacterales isolated from Tengu-no-mugimeshi.</title>
        <authorList>
            <person name="Wang C.M."/>
            <person name="Zheng Y."/>
            <person name="Sakai Y."/>
            <person name="Toyoda A."/>
            <person name="Minakuchi Y."/>
            <person name="Abe K."/>
            <person name="Yokota A."/>
            <person name="Yabe S."/>
        </authorList>
    </citation>
    <scope>NUCLEOTIDE SEQUENCE [LARGE SCALE GENOMIC DNA]</scope>
    <source>
        <strain evidence="13">Uno16</strain>
    </source>
</reference>
<dbReference type="GO" id="GO:0005874">
    <property type="term" value="C:microtubule"/>
    <property type="evidence" value="ECO:0007669"/>
    <property type="project" value="UniProtKB-KW"/>
</dbReference>
<dbReference type="Pfam" id="PF13374">
    <property type="entry name" value="TPR_10"/>
    <property type="match status" value="1"/>
</dbReference>
<keyword evidence="6 10" id="KW-0802">TPR repeat</keyword>
<keyword evidence="9" id="KW-0206">Cytoskeleton</keyword>
<keyword evidence="7" id="KW-0175">Coiled coil</keyword>
<dbReference type="InterPro" id="IPR019734">
    <property type="entry name" value="TPR_rpt"/>
</dbReference>
<dbReference type="Pfam" id="PF13424">
    <property type="entry name" value="TPR_12"/>
    <property type="match status" value="1"/>
</dbReference>
<dbReference type="GO" id="GO:0007018">
    <property type="term" value="P:microtubule-based movement"/>
    <property type="evidence" value="ECO:0007669"/>
    <property type="project" value="TreeGrafter"/>
</dbReference>
<name>A0A402BCX8_9CHLR</name>
<dbReference type="Gene3D" id="3.40.50.300">
    <property type="entry name" value="P-loop containing nucleotide triphosphate hydrolases"/>
    <property type="match status" value="1"/>
</dbReference>
<evidence type="ECO:0000313" key="12">
    <source>
        <dbReference type="EMBL" id="GCE29209.1"/>
    </source>
</evidence>
<evidence type="ECO:0000256" key="3">
    <source>
        <dbReference type="ARBA" id="ARBA00022490"/>
    </source>
</evidence>
<dbReference type="PANTHER" id="PTHR45783:SF3">
    <property type="entry name" value="KINESIN LIGHT CHAIN"/>
    <property type="match status" value="1"/>
</dbReference>
<keyword evidence="3" id="KW-0963">Cytoplasm</keyword>
<dbReference type="CDD" id="cd00882">
    <property type="entry name" value="Ras_like_GTPase"/>
    <property type="match status" value="1"/>
</dbReference>
<dbReference type="SMART" id="SM00028">
    <property type="entry name" value="TPR"/>
    <property type="match status" value="3"/>
</dbReference>
<dbReference type="RefSeq" id="WP_126629520.1">
    <property type="nucleotide sequence ID" value="NZ_BIFT01000002.1"/>
</dbReference>
<evidence type="ECO:0000256" key="2">
    <source>
        <dbReference type="ARBA" id="ARBA00009622"/>
    </source>
</evidence>
<dbReference type="AlphaFoldDB" id="A0A402BCX8"/>
<comment type="caution">
    <text evidence="12">The sequence shown here is derived from an EMBL/GenBank/DDBJ whole genome shotgun (WGS) entry which is preliminary data.</text>
</comment>
<accession>A0A402BCX8</accession>
<keyword evidence="4" id="KW-0493">Microtubule</keyword>
<dbReference type="InterPro" id="IPR011990">
    <property type="entry name" value="TPR-like_helical_dom_sf"/>
</dbReference>
<feature type="repeat" description="TPR" evidence="10">
    <location>
        <begin position="510"/>
        <end position="543"/>
    </location>
</feature>
<evidence type="ECO:0000256" key="7">
    <source>
        <dbReference type="ARBA" id="ARBA00023054"/>
    </source>
</evidence>
<evidence type="ECO:0000256" key="6">
    <source>
        <dbReference type="ARBA" id="ARBA00022803"/>
    </source>
</evidence>
<evidence type="ECO:0000256" key="9">
    <source>
        <dbReference type="ARBA" id="ARBA00023212"/>
    </source>
</evidence>
<dbReference type="Proteomes" id="UP000287171">
    <property type="component" value="Unassembled WGS sequence"/>
</dbReference>
<feature type="domain" description="Orc1-like AAA ATPase" evidence="11">
    <location>
        <begin position="50"/>
        <end position="184"/>
    </location>
</feature>
<evidence type="ECO:0000256" key="8">
    <source>
        <dbReference type="ARBA" id="ARBA00023175"/>
    </source>
</evidence>
<dbReference type="GO" id="GO:0019894">
    <property type="term" value="F:kinesin binding"/>
    <property type="evidence" value="ECO:0007669"/>
    <property type="project" value="TreeGrafter"/>
</dbReference>
<dbReference type="Pfam" id="PF13191">
    <property type="entry name" value="AAA_16"/>
    <property type="match status" value="1"/>
</dbReference>
<dbReference type="OrthoDB" id="136988at2"/>
<dbReference type="GO" id="GO:0043531">
    <property type="term" value="F:ADP binding"/>
    <property type="evidence" value="ECO:0007669"/>
    <property type="project" value="InterPro"/>
</dbReference>
<dbReference type="InterPro" id="IPR002151">
    <property type="entry name" value="Kinesin_light"/>
</dbReference>
<comment type="subcellular location">
    <subcellularLocation>
        <location evidence="1">Cytoplasm</location>
        <location evidence="1">Cytoskeleton</location>
    </subcellularLocation>
</comment>